<sequence length="290" mass="32476">MTMDADRIKALQTAFGLTYHVSYALNAEALVGLKGKDVLEVGGSLPSKFVLNALEARRWISIEEMDYWRESTATGHQQGTPPQASAGLLTAVRGIDTLGSHAVLDGRIERLPPSLHGCFDVIFSIAAFEHIDRMPLALDLMFQALRPGGAIFTMYSPIWSAHDGHHLPTIVDTHGNQFDFGNSPIPRWGHLTMRPPELYRYLLKHTDAKAAGEIIYYVYQSPHINRLFTEDYINFFQKSPFTVEKLHLTFPLQESSEFIAKAQGALENLHPGRKHFLNNGILAVLRKPES</sequence>
<dbReference type="EMBL" id="QYUL01000006">
    <property type="protein sequence ID" value="RJF76824.1"/>
    <property type="molecule type" value="Genomic_DNA"/>
</dbReference>
<organism evidence="2 3">
    <name type="scientific">Azospirillum cavernae</name>
    <dbReference type="NCBI Taxonomy" id="2320860"/>
    <lineage>
        <taxon>Bacteria</taxon>
        <taxon>Pseudomonadati</taxon>
        <taxon>Pseudomonadota</taxon>
        <taxon>Alphaproteobacteria</taxon>
        <taxon>Rhodospirillales</taxon>
        <taxon>Azospirillaceae</taxon>
        <taxon>Azospirillum</taxon>
    </lineage>
</organism>
<dbReference type="GO" id="GO:0008757">
    <property type="term" value="F:S-adenosylmethionine-dependent methyltransferase activity"/>
    <property type="evidence" value="ECO:0007669"/>
    <property type="project" value="InterPro"/>
</dbReference>
<proteinExistence type="predicted"/>
<keyword evidence="2" id="KW-0489">Methyltransferase</keyword>
<keyword evidence="3" id="KW-1185">Reference proteome</keyword>
<dbReference type="SUPFAM" id="SSF53335">
    <property type="entry name" value="S-adenosyl-L-methionine-dependent methyltransferases"/>
    <property type="match status" value="1"/>
</dbReference>
<accession>A0A418VL31</accession>
<protein>
    <submittedName>
        <fullName evidence="2">Methyltransferase domain-containing protein</fullName>
    </submittedName>
</protein>
<evidence type="ECO:0000313" key="3">
    <source>
        <dbReference type="Proteomes" id="UP000283458"/>
    </source>
</evidence>
<evidence type="ECO:0000259" key="1">
    <source>
        <dbReference type="Pfam" id="PF08241"/>
    </source>
</evidence>
<dbReference type="Gene3D" id="3.40.50.150">
    <property type="entry name" value="Vaccinia Virus protein VP39"/>
    <property type="match status" value="1"/>
</dbReference>
<name>A0A418VL31_9PROT</name>
<gene>
    <name evidence="2" type="ORF">D3877_28485</name>
</gene>
<feature type="domain" description="Methyltransferase type 11" evidence="1">
    <location>
        <begin position="102"/>
        <end position="152"/>
    </location>
</feature>
<dbReference type="GO" id="GO:0032259">
    <property type="term" value="P:methylation"/>
    <property type="evidence" value="ECO:0007669"/>
    <property type="project" value="UniProtKB-KW"/>
</dbReference>
<dbReference type="AlphaFoldDB" id="A0A418VL31"/>
<dbReference type="CDD" id="cd02440">
    <property type="entry name" value="AdoMet_MTases"/>
    <property type="match status" value="1"/>
</dbReference>
<dbReference type="Proteomes" id="UP000283458">
    <property type="component" value="Unassembled WGS sequence"/>
</dbReference>
<dbReference type="InterPro" id="IPR013216">
    <property type="entry name" value="Methyltransf_11"/>
</dbReference>
<evidence type="ECO:0000313" key="2">
    <source>
        <dbReference type="EMBL" id="RJF76824.1"/>
    </source>
</evidence>
<dbReference type="Pfam" id="PF08241">
    <property type="entry name" value="Methyltransf_11"/>
    <property type="match status" value="1"/>
</dbReference>
<reference evidence="2 3" key="1">
    <citation type="submission" date="2018-09" db="EMBL/GenBank/DDBJ databases">
        <authorList>
            <person name="Zhu H."/>
        </authorList>
    </citation>
    <scope>NUCLEOTIDE SEQUENCE [LARGE SCALE GENOMIC DNA]</scope>
    <source>
        <strain evidence="2 3">K2W22B-5</strain>
    </source>
</reference>
<dbReference type="RefSeq" id="WP_119834175.1">
    <property type="nucleotide sequence ID" value="NZ_QYUL01000006.1"/>
</dbReference>
<comment type="caution">
    <text evidence="2">The sequence shown here is derived from an EMBL/GenBank/DDBJ whole genome shotgun (WGS) entry which is preliminary data.</text>
</comment>
<keyword evidence="2" id="KW-0808">Transferase</keyword>
<dbReference type="InterPro" id="IPR029063">
    <property type="entry name" value="SAM-dependent_MTases_sf"/>
</dbReference>